<organism evidence="1 2">
    <name type="scientific">Tunturiibacter lichenicola</name>
    <dbReference type="NCBI Taxonomy" id="2051959"/>
    <lineage>
        <taxon>Bacteria</taxon>
        <taxon>Pseudomonadati</taxon>
        <taxon>Acidobacteriota</taxon>
        <taxon>Terriglobia</taxon>
        <taxon>Terriglobales</taxon>
        <taxon>Acidobacteriaceae</taxon>
        <taxon>Tunturiibacter</taxon>
    </lineage>
</organism>
<evidence type="ECO:0000313" key="2">
    <source>
        <dbReference type="Proteomes" id="UP000569092"/>
    </source>
</evidence>
<dbReference type="Proteomes" id="UP000569092">
    <property type="component" value="Unassembled WGS sequence"/>
</dbReference>
<reference evidence="1 2" key="1">
    <citation type="submission" date="2020-08" db="EMBL/GenBank/DDBJ databases">
        <title>Genomic Encyclopedia of Type Strains, Phase IV (KMG-V): Genome sequencing to study the core and pangenomes of soil and plant-associated prokaryotes.</title>
        <authorList>
            <person name="Whitman W."/>
        </authorList>
    </citation>
    <scope>NUCLEOTIDE SEQUENCE [LARGE SCALE GENOMIC DNA]</scope>
    <source>
        <strain evidence="1 2">M8US30</strain>
    </source>
</reference>
<sequence length="67" mass="7478">MALFSSLLLLAQEKPAGPPAINSFPDSDFTLRDHGVNHRKVGSCWAQWKATAREELKAPSRYMEAHP</sequence>
<gene>
    <name evidence="1" type="ORF">HDF10_000032</name>
</gene>
<name>A0A7W8J3W3_9BACT</name>
<accession>A0A7W8J3W3</accession>
<proteinExistence type="predicted"/>
<protein>
    <submittedName>
        <fullName evidence="1">Uncharacterized protein</fullName>
    </submittedName>
</protein>
<dbReference type="AlphaFoldDB" id="A0A7W8J3W3"/>
<evidence type="ECO:0000313" key="1">
    <source>
        <dbReference type="EMBL" id="MBB5342082.1"/>
    </source>
</evidence>
<comment type="caution">
    <text evidence="1">The sequence shown here is derived from an EMBL/GenBank/DDBJ whole genome shotgun (WGS) entry which is preliminary data.</text>
</comment>
<dbReference type="EMBL" id="JACHDZ010000001">
    <property type="protein sequence ID" value="MBB5342082.1"/>
    <property type="molecule type" value="Genomic_DNA"/>
</dbReference>